<name>A0A4Z1NFG5_9PEZI</name>
<sequence length="339" mass="38676">MLDEDRHRRDAYKSRHGPSASGSGRRPRHDRPRDRSPSRSRDGDSRSTKHNHIASASAQTFSRRSDRSRRDRSASPPPKRRRRSHSPSRSRSPYRRGRSNSPPPRRRRHRHSDAPKRSESPPPRRRHDPSSSRSPPPRRRKAIRSPPPRSPHERSRKPLPDQQVAFNGEAGDGTVEAPIVKEKPNFGPSGLLAKESNTVAGTKIVLKYNEPPEARKPPASQAWRMYIFKGDDLVDTVPLHTRSCWLIGREGAVADLLVEHPSTSKQHAVIQFRHSVKVNEFGDRTNVVRPYLLDLESANGTELNGERLEGSRYFEVRDKDMMKIGLSEREYVFMLPPSK</sequence>
<gene>
    <name evidence="3" type="ORF">E6O75_ATG07301</name>
</gene>
<evidence type="ECO:0000313" key="3">
    <source>
        <dbReference type="EMBL" id="TID14069.1"/>
    </source>
</evidence>
<accession>A0A4Z1NFG5</accession>
<dbReference type="InterPro" id="IPR008984">
    <property type="entry name" value="SMAD_FHA_dom_sf"/>
</dbReference>
<feature type="compositionally biased region" description="Basic residues" evidence="1">
    <location>
        <begin position="78"/>
        <end position="111"/>
    </location>
</feature>
<dbReference type="InterPro" id="IPR000253">
    <property type="entry name" value="FHA_dom"/>
</dbReference>
<dbReference type="STRING" id="86259.A0A4Z1NFG5"/>
<feature type="compositionally biased region" description="Basic and acidic residues" evidence="1">
    <location>
        <begin position="150"/>
        <end position="159"/>
    </location>
</feature>
<dbReference type="Proteomes" id="UP000298493">
    <property type="component" value="Unassembled WGS sequence"/>
</dbReference>
<feature type="compositionally biased region" description="Basic and acidic residues" evidence="1">
    <location>
        <begin position="1"/>
        <end position="13"/>
    </location>
</feature>
<evidence type="ECO:0000313" key="4">
    <source>
        <dbReference type="Proteomes" id="UP000298493"/>
    </source>
</evidence>
<feature type="domain" description="FHA" evidence="2">
    <location>
        <begin position="245"/>
        <end position="308"/>
    </location>
</feature>
<dbReference type="PROSITE" id="PS50006">
    <property type="entry name" value="FHA_DOMAIN"/>
    <property type="match status" value="1"/>
</dbReference>
<feature type="region of interest" description="Disordered" evidence="1">
    <location>
        <begin position="1"/>
        <end position="193"/>
    </location>
</feature>
<evidence type="ECO:0000256" key="1">
    <source>
        <dbReference type="SAM" id="MobiDB-lite"/>
    </source>
</evidence>
<feature type="compositionally biased region" description="Basic and acidic residues" evidence="1">
    <location>
        <begin position="31"/>
        <end position="47"/>
    </location>
</feature>
<organism evidence="3 4">
    <name type="scientific">Venturia nashicola</name>
    <dbReference type="NCBI Taxonomy" id="86259"/>
    <lineage>
        <taxon>Eukaryota</taxon>
        <taxon>Fungi</taxon>
        <taxon>Dikarya</taxon>
        <taxon>Ascomycota</taxon>
        <taxon>Pezizomycotina</taxon>
        <taxon>Dothideomycetes</taxon>
        <taxon>Pleosporomycetidae</taxon>
        <taxon>Venturiales</taxon>
        <taxon>Venturiaceae</taxon>
        <taxon>Venturia</taxon>
    </lineage>
</organism>
<dbReference type="EMBL" id="SNSC02000024">
    <property type="protein sequence ID" value="TID14069.1"/>
    <property type="molecule type" value="Genomic_DNA"/>
</dbReference>
<dbReference type="InterPro" id="IPR050923">
    <property type="entry name" value="Cell_Proc_Reg/RNA_Proc"/>
</dbReference>
<dbReference type="Gene3D" id="2.60.200.20">
    <property type="match status" value="1"/>
</dbReference>
<keyword evidence="4" id="KW-1185">Reference proteome</keyword>
<dbReference type="SUPFAM" id="SSF49879">
    <property type="entry name" value="SMAD/FHA domain"/>
    <property type="match status" value="1"/>
</dbReference>
<evidence type="ECO:0000259" key="2">
    <source>
        <dbReference type="PROSITE" id="PS50006"/>
    </source>
</evidence>
<proteinExistence type="predicted"/>
<reference evidence="3 4" key="1">
    <citation type="submission" date="2019-04" db="EMBL/GenBank/DDBJ databases">
        <title>High contiguity whole genome sequence and gene annotation resource for two Venturia nashicola isolates.</title>
        <authorList>
            <person name="Prokchorchik M."/>
            <person name="Won K."/>
            <person name="Lee Y."/>
            <person name="Choi E.D."/>
            <person name="Segonzac C."/>
            <person name="Sohn K.H."/>
        </authorList>
    </citation>
    <scope>NUCLEOTIDE SEQUENCE [LARGE SCALE GENOMIC DNA]</scope>
    <source>
        <strain evidence="3 4">PRI2</strain>
    </source>
</reference>
<dbReference type="AlphaFoldDB" id="A0A4Z1NFG5"/>
<dbReference type="SMART" id="SM00240">
    <property type="entry name" value="FHA"/>
    <property type="match status" value="1"/>
</dbReference>
<feature type="compositionally biased region" description="Basic and acidic residues" evidence="1">
    <location>
        <begin position="63"/>
        <end position="73"/>
    </location>
</feature>
<protein>
    <submittedName>
        <fullName evidence="3">Smad nuclear interacting protein 1-like</fullName>
    </submittedName>
</protein>
<dbReference type="PANTHER" id="PTHR23308">
    <property type="entry name" value="NUCLEAR INHIBITOR OF PROTEIN PHOSPHATASE-1"/>
    <property type="match status" value="1"/>
</dbReference>
<dbReference type="Pfam" id="PF00498">
    <property type="entry name" value="FHA"/>
    <property type="match status" value="1"/>
</dbReference>
<comment type="caution">
    <text evidence="3">The sequence shown here is derived from an EMBL/GenBank/DDBJ whole genome shotgun (WGS) entry which is preliminary data.</text>
</comment>